<comment type="caution">
    <text evidence="1">The sequence shown here is derived from an EMBL/GenBank/DDBJ whole genome shotgun (WGS) entry which is preliminary data.</text>
</comment>
<keyword evidence="2" id="KW-1185">Reference proteome</keyword>
<proteinExistence type="predicted"/>
<organism evidence="1 2">
    <name type="scientific">Hoylesella shahii DSM 15611 = JCM 12083</name>
    <dbReference type="NCBI Taxonomy" id="1122991"/>
    <lineage>
        <taxon>Bacteria</taxon>
        <taxon>Pseudomonadati</taxon>
        <taxon>Bacteroidota</taxon>
        <taxon>Bacteroidia</taxon>
        <taxon>Bacteroidales</taxon>
        <taxon>Prevotellaceae</taxon>
        <taxon>Hoylesella</taxon>
    </lineage>
</organism>
<dbReference type="AlphaFoldDB" id="A0A318HPP6"/>
<protein>
    <submittedName>
        <fullName evidence="1">Uncharacterized protein</fullName>
    </submittedName>
</protein>
<name>A0A318HPP6_9BACT</name>
<dbReference type="PROSITE" id="PS51257">
    <property type="entry name" value="PROKAR_LIPOPROTEIN"/>
    <property type="match status" value="1"/>
</dbReference>
<dbReference type="STRING" id="1122991.GCA_000613445_00734"/>
<accession>A0A318HPP6</accession>
<sequence length="177" mass="20842">MVKKIFILAISLLVLSSCRNEEEIFLDLDMPRRTYTGKELRTDGYYYSGYIHTNKMGTLMLFRNGVCMFTYFDYRYGDATHYIENDKWGNKSYMNEVRSKPDGIGVFSVLRNVLECQIFFSESGRVTQNCTGEILNDTTLRLTSWRYNRYGHVENIDELYYFKAFNNKPDSTSSFIK</sequence>
<dbReference type="OrthoDB" id="1453952at2"/>
<evidence type="ECO:0000313" key="1">
    <source>
        <dbReference type="EMBL" id="PXX18924.1"/>
    </source>
</evidence>
<gene>
    <name evidence="1" type="ORF">EJ73_02561</name>
</gene>
<evidence type="ECO:0000313" key="2">
    <source>
        <dbReference type="Proteomes" id="UP000248314"/>
    </source>
</evidence>
<dbReference type="Proteomes" id="UP000248314">
    <property type="component" value="Unassembled WGS sequence"/>
</dbReference>
<reference evidence="1 2" key="1">
    <citation type="submission" date="2018-05" db="EMBL/GenBank/DDBJ databases">
        <title>Genomic Encyclopedia of Type Strains, Phase I: the one thousand microbial genomes (KMG-I) project.</title>
        <authorList>
            <person name="Kyrpides N."/>
        </authorList>
    </citation>
    <scope>NUCLEOTIDE SEQUENCE [LARGE SCALE GENOMIC DNA]</scope>
    <source>
        <strain evidence="1 2">DSM 15611</strain>
    </source>
</reference>
<dbReference type="EMBL" id="QJJX01000046">
    <property type="protein sequence ID" value="PXX18924.1"/>
    <property type="molecule type" value="Genomic_DNA"/>
</dbReference>